<evidence type="ECO:0000256" key="3">
    <source>
        <dbReference type="ARBA" id="ARBA00022475"/>
    </source>
</evidence>
<comment type="similarity">
    <text evidence="7">Belongs to the binding-protein-dependent transport system permease family. OppBC subfamily.</text>
</comment>
<dbReference type="CDD" id="cd06261">
    <property type="entry name" value="TM_PBP2"/>
    <property type="match status" value="1"/>
</dbReference>
<dbReference type="Pfam" id="PF00528">
    <property type="entry name" value="BPD_transp_1"/>
    <property type="match status" value="1"/>
</dbReference>
<evidence type="ECO:0000256" key="7">
    <source>
        <dbReference type="ARBA" id="ARBA00024202"/>
    </source>
</evidence>
<keyword evidence="3" id="KW-1003">Cell membrane</keyword>
<evidence type="ECO:0000259" key="10">
    <source>
        <dbReference type="PROSITE" id="PS50928"/>
    </source>
</evidence>
<dbReference type="EMBL" id="JAHLFE010000149">
    <property type="protein sequence ID" value="MBU3844660.1"/>
    <property type="molecule type" value="Genomic_DNA"/>
</dbReference>
<reference evidence="11" key="1">
    <citation type="journal article" date="2021" name="PeerJ">
        <title>Extensive microbial diversity within the chicken gut microbiome revealed by metagenomics and culture.</title>
        <authorList>
            <person name="Gilroy R."/>
            <person name="Ravi A."/>
            <person name="Getino M."/>
            <person name="Pursley I."/>
            <person name="Horton D.L."/>
            <person name="Alikhan N.F."/>
            <person name="Baker D."/>
            <person name="Gharbi K."/>
            <person name="Hall N."/>
            <person name="Watson M."/>
            <person name="Adriaenssens E.M."/>
            <person name="Foster-Nyarko E."/>
            <person name="Jarju S."/>
            <person name="Secka A."/>
            <person name="Antonio M."/>
            <person name="Oren A."/>
            <person name="Chaudhuri R.R."/>
            <person name="La Ragione R."/>
            <person name="Hildebrand F."/>
            <person name="Pallen M.J."/>
        </authorList>
    </citation>
    <scope>NUCLEOTIDE SEQUENCE</scope>
    <source>
        <strain evidence="11">378</strain>
    </source>
</reference>
<comment type="subcellular location">
    <subcellularLocation>
        <location evidence="1 8">Cell membrane</location>
        <topology evidence="1 8">Multi-pass membrane protein</topology>
    </subcellularLocation>
</comment>
<dbReference type="AlphaFoldDB" id="A0A948WYB9"/>
<dbReference type="GO" id="GO:0005886">
    <property type="term" value="C:plasma membrane"/>
    <property type="evidence" value="ECO:0007669"/>
    <property type="project" value="UniProtKB-SubCell"/>
</dbReference>
<evidence type="ECO:0000256" key="5">
    <source>
        <dbReference type="ARBA" id="ARBA00022989"/>
    </source>
</evidence>
<feature type="transmembrane region" description="Helical" evidence="8">
    <location>
        <begin position="296"/>
        <end position="319"/>
    </location>
</feature>
<dbReference type="GO" id="GO:0055085">
    <property type="term" value="P:transmembrane transport"/>
    <property type="evidence" value="ECO:0007669"/>
    <property type="project" value="InterPro"/>
</dbReference>
<gene>
    <name evidence="11" type="ORF">H9847_07320</name>
</gene>
<protein>
    <submittedName>
        <fullName evidence="11">ABC transporter permease</fullName>
    </submittedName>
</protein>
<dbReference type="PANTHER" id="PTHR43163:SF6">
    <property type="entry name" value="DIPEPTIDE TRANSPORT SYSTEM PERMEASE PROTEIN DPPB-RELATED"/>
    <property type="match status" value="1"/>
</dbReference>
<dbReference type="InterPro" id="IPR045621">
    <property type="entry name" value="BPD_transp_1_N"/>
</dbReference>
<sequence>MTSSSARTTPCTAPAAVTAAPQSSAASATGCRCQHQQKHAASATAVPTRACNVVAVLLSVLSLRALLPLLRNTLGALLFLLVLSAASFVLVSFSSGDAALNSLQPMGVTSQEVINRLRQSLNLDLPVLEQYIMWLEGVVTQIDLGQSTHYGRAVTTVLGEGLTVSLQLCVLACGWLLLISLPLGIYSALHPRSLLERGLHMLSILLLSVPSFIICLVCLYFAGVKMGLITTRSAQSYGDYIAPALCLALPLSAYYIRQISTALRHELQAPYLLAFTARGIRTRTILLTHVLPRAMIALLPLLAISVGHLLCGTVIVETIFSLQGLGAMALQAITYRDLYLIQAYVLYSAAIFMALNALVNVLTSKLSRHALAEVATC</sequence>
<keyword evidence="6 8" id="KW-0472">Membrane</keyword>
<dbReference type="Pfam" id="PF19300">
    <property type="entry name" value="BPD_transp_1_N"/>
    <property type="match status" value="1"/>
</dbReference>
<evidence type="ECO:0000256" key="6">
    <source>
        <dbReference type="ARBA" id="ARBA00023136"/>
    </source>
</evidence>
<dbReference type="InterPro" id="IPR000515">
    <property type="entry name" value="MetI-like"/>
</dbReference>
<evidence type="ECO:0000256" key="1">
    <source>
        <dbReference type="ARBA" id="ARBA00004651"/>
    </source>
</evidence>
<dbReference type="PROSITE" id="PS50928">
    <property type="entry name" value="ABC_TM1"/>
    <property type="match status" value="1"/>
</dbReference>
<dbReference type="SUPFAM" id="SSF161098">
    <property type="entry name" value="MetI-like"/>
    <property type="match status" value="1"/>
</dbReference>
<evidence type="ECO:0000256" key="9">
    <source>
        <dbReference type="SAM" id="SignalP"/>
    </source>
</evidence>
<comment type="caution">
    <text evidence="11">The sequence shown here is derived from an EMBL/GenBank/DDBJ whole genome shotgun (WGS) entry which is preliminary data.</text>
</comment>
<keyword evidence="4 8" id="KW-0812">Transmembrane</keyword>
<evidence type="ECO:0000256" key="4">
    <source>
        <dbReference type="ARBA" id="ARBA00022692"/>
    </source>
</evidence>
<feature type="transmembrane region" description="Helical" evidence="8">
    <location>
        <begin position="237"/>
        <end position="256"/>
    </location>
</feature>
<feature type="transmembrane region" description="Helical" evidence="8">
    <location>
        <begin position="74"/>
        <end position="93"/>
    </location>
</feature>
<feature type="chain" id="PRO_5037659957" evidence="9">
    <location>
        <begin position="20"/>
        <end position="377"/>
    </location>
</feature>
<evidence type="ECO:0000256" key="8">
    <source>
        <dbReference type="RuleBase" id="RU363032"/>
    </source>
</evidence>
<feature type="signal peptide" evidence="9">
    <location>
        <begin position="1"/>
        <end position="19"/>
    </location>
</feature>
<dbReference type="InterPro" id="IPR035906">
    <property type="entry name" value="MetI-like_sf"/>
</dbReference>
<keyword evidence="5 8" id="KW-1133">Transmembrane helix</keyword>
<evidence type="ECO:0000256" key="2">
    <source>
        <dbReference type="ARBA" id="ARBA00022448"/>
    </source>
</evidence>
<reference evidence="11" key="2">
    <citation type="submission" date="2021-04" db="EMBL/GenBank/DDBJ databases">
        <authorList>
            <person name="Gilroy R."/>
        </authorList>
    </citation>
    <scope>NUCLEOTIDE SEQUENCE</scope>
    <source>
        <strain evidence="11">378</strain>
    </source>
</reference>
<feature type="domain" description="ABC transmembrane type-1" evidence="10">
    <location>
        <begin position="162"/>
        <end position="363"/>
    </location>
</feature>
<name>A0A948WYB9_9GAMM</name>
<feature type="transmembrane region" description="Helical" evidence="8">
    <location>
        <begin position="339"/>
        <end position="359"/>
    </location>
</feature>
<evidence type="ECO:0000313" key="11">
    <source>
        <dbReference type="EMBL" id="MBU3844660.1"/>
    </source>
</evidence>
<dbReference type="PROSITE" id="PS51257">
    <property type="entry name" value="PROKAR_LIPOPROTEIN"/>
    <property type="match status" value="1"/>
</dbReference>
<feature type="transmembrane region" description="Helical" evidence="8">
    <location>
        <begin position="46"/>
        <end position="67"/>
    </location>
</feature>
<keyword evidence="9" id="KW-0732">Signal</keyword>
<feature type="transmembrane region" description="Helical" evidence="8">
    <location>
        <begin position="164"/>
        <end position="189"/>
    </location>
</feature>
<accession>A0A948WYB9</accession>
<evidence type="ECO:0000313" key="12">
    <source>
        <dbReference type="Proteomes" id="UP000733611"/>
    </source>
</evidence>
<keyword evidence="2 8" id="KW-0813">Transport</keyword>
<dbReference type="Gene3D" id="1.10.3720.10">
    <property type="entry name" value="MetI-like"/>
    <property type="match status" value="1"/>
</dbReference>
<organism evidence="11 12">
    <name type="scientific">Candidatus Anaerobiospirillum pullicola</name>
    <dbReference type="NCBI Taxonomy" id="2838451"/>
    <lineage>
        <taxon>Bacteria</taxon>
        <taxon>Pseudomonadati</taxon>
        <taxon>Pseudomonadota</taxon>
        <taxon>Gammaproteobacteria</taxon>
        <taxon>Aeromonadales</taxon>
        <taxon>Succinivibrionaceae</taxon>
        <taxon>Anaerobiospirillum</taxon>
    </lineage>
</organism>
<feature type="transmembrane region" description="Helical" evidence="8">
    <location>
        <begin position="201"/>
        <end position="222"/>
    </location>
</feature>
<dbReference type="PANTHER" id="PTHR43163">
    <property type="entry name" value="DIPEPTIDE TRANSPORT SYSTEM PERMEASE PROTEIN DPPB-RELATED"/>
    <property type="match status" value="1"/>
</dbReference>
<dbReference type="Proteomes" id="UP000733611">
    <property type="component" value="Unassembled WGS sequence"/>
</dbReference>
<proteinExistence type="inferred from homology"/>